<dbReference type="EMBL" id="RBNJ01006003">
    <property type="protein sequence ID" value="RUS28869.1"/>
    <property type="molecule type" value="Genomic_DNA"/>
</dbReference>
<dbReference type="PROSITE" id="PS50097">
    <property type="entry name" value="BTB"/>
    <property type="match status" value="1"/>
</dbReference>
<dbReference type="AlphaFoldDB" id="A0A433QGH3"/>
<dbReference type="InterPro" id="IPR011333">
    <property type="entry name" value="SKP1/BTB/POZ_sf"/>
</dbReference>
<gene>
    <name evidence="2" type="ORF">BC938DRAFT_481341</name>
</gene>
<dbReference type="Proteomes" id="UP000274822">
    <property type="component" value="Unassembled WGS sequence"/>
</dbReference>
<accession>A0A433QGH3</accession>
<dbReference type="InterPro" id="IPR051481">
    <property type="entry name" value="BTB-POZ/Galectin-3-binding"/>
</dbReference>
<organism evidence="2 3">
    <name type="scientific">Jimgerdemannia flammicorona</name>
    <dbReference type="NCBI Taxonomy" id="994334"/>
    <lineage>
        <taxon>Eukaryota</taxon>
        <taxon>Fungi</taxon>
        <taxon>Fungi incertae sedis</taxon>
        <taxon>Mucoromycota</taxon>
        <taxon>Mucoromycotina</taxon>
        <taxon>Endogonomycetes</taxon>
        <taxon>Endogonales</taxon>
        <taxon>Endogonaceae</taxon>
        <taxon>Jimgerdemannia</taxon>
    </lineage>
</organism>
<dbReference type="InterPro" id="IPR000210">
    <property type="entry name" value="BTB/POZ_dom"/>
</dbReference>
<feature type="domain" description="BTB" evidence="1">
    <location>
        <begin position="45"/>
        <end position="104"/>
    </location>
</feature>
<dbReference type="Gene3D" id="3.30.710.10">
    <property type="entry name" value="Potassium Channel Kv1.1, Chain A"/>
    <property type="match status" value="1"/>
</dbReference>
<evidence type="ECO:0000313" key="3">
    <source>
        <dbReference type="Proteomes" id="UP000274822"/>
    </source>
</evidence>
<comment type="caution">
    <text evidence="2">The sequence shown here is derived from an EMBL/GenBank/DDBJ whole genome shotgun (WGS) entry which is preliminary data.</text>
</comment>
<protein>
    <recommendedName>
        <fullName evidence="1">BTB domain-containing protein</fullName>
    </recommendedName>
</protein>
<dbReference type="InterPro" id="IPR043136">
    <property type="entry name" value="B30.2/SPRY_sf"/>
</dbReference>
<sequence>MSEIFKLRAFQKPTVNATKQRGTKTESGIDLKYDLKYTINNPDCSDVVFTCKDGIKIYASRFLLSTRSEMLRHLLCVPMREASTGQVSLEFSSAEFTVVLEYCYIEETPSLSLDNAVEVYRIAEFFILPRLKGIVVEYVEENLKDHAAAGRILSKAVKNIETNEESPIFAVVRRFFLGEKLVQGQLASLSKDALVVLLADINATKECPTDTFDLFKCIVDWAFEVVGVTENEARCNLLSYLDNAHKSSRKEISDFGIPHESITKIGEVIEPIIDNIPFEKMCSHQLVAIADTTFVSKDILFNELCKRVDFNTACGSTYVKRKFKWNPAGLRSSDDNTRIFRSLSHKANRAYRNLNNFDSMRVTSTSSLQNAGKIEWNIKVHSIGESSKNFLVGLYYNNKYVWYVSAAGRVTARGECVHTVLEFGQDTVVSFRADMTKRTCNVLVNGVDQGIVWTGIPPVVYPAACLPEGASCQFV</sequence>
<dbReference type="Gene3D" id="2.60.120.920">
    <property type="match status" value="1"/>
</dbReference>
<dbReference type="Pfam" id="PF00651">
    <property type="entry name" value="BTB"/>
    <property type="match status" value="1"/>
</dbReference>
<name>A0A433QGH3_9FUNG</name>
<dbReference type="SUPFAM" id="SSF54695">
    <property type="entry name" value="POZ domain"/>
    <property type="match status" value="1"/>
</dbReference>
<evidence type="ECO:0000259" key="1">
    <source>
        <dbReference type="PROSITE" id="PS50097"/>
    </source>
</evidence>
<reference evidence="2 3" key="1">
    <citation type="journal article" date="2018" name="New Phytol.">
        <title>Phylogenomics of Endogonaceae and evolution of mycorrhizas within Mucoromycota.</title>
        <authorList>
            <person name="Chang Y."/>
            <person name="Desiro A."/>
            <person name="Na H."/>
            <person name="Sandor L."/>
            <person name="Lipzen A."/>
            <person name="Clum A."/>
            <person name="Barry K."/>
            <person name="Grigoriev I.V."/>
            <person name="Martin F.M."/>
            <person name="Stajich J.E."/>
            <person name="Smith M.E."/>
            <person name="Bonito G."/>
            <person name="Spatafora J.W."/>
        </authorList>
    </citation>
    <scope>NUCLEOTIDE SEQUENCE [LARGE SCALE GENOMIC DNA]</scope>
    <source>
        <strain evidence="2 3">AD002</strain>
    </source>
</reference>
<keyword evidence="3" id="KW-1185">Reference proteome</keyword>
<dbReference type="PANTHER" id="PTHR24410:SF23">
    <property type="entry name" value="BTB DOMAIN-CONTAINING PROTEIN-RELATED"/>
    <property type="match status" value="1"/>
</dbReference>
<evidence type="ECO:0000313" key="2">
    <source>
        <dbReference type="EMBL" id="RUS28869.1"/>
    </source>
</evidence>
<dbReference type="SMART" id="SM00225">
    <property type="entry name" value="BTB"/>
    <property type="match status" value="1"/>
</dbReference>
<dbReference type="PANTHER" id="PTHR24410">
    <property type="entry name" value="HL07962P-RELATED"/>
    <property type="match status" value="1"/>
</dbReference>
<dbReference type="SUPFAM" id="SSF49899">
    <property type="entry name" value="Concanavalin A-like lectins/glucanases"/>
    <property type="match status" value="1"/>
</dbReference>
<dbReference type="InterPro" id="IPR013320">
    <property type="entry name" value="ConA-like_dom_sf"/>
</dbReference>
<proteinExistence type="predicted"/>